<reference evidence="4 5" key="2">
    <citation type="journal article" date="2011" name="J. Bacteriol.">
        <title>Genomes of three methylotrophs from a single niche uncover genetic and metabolic divergence of Methylophilaceae.</title>
        <authorList>
            <person name="Lapidus A."/>
            <person name="Clum A."/>
            <person name="Labutti K."/>
            <person name="Kaluzhnaya M.G."/>
            <person name="Lim S."/>
            <person name="Beck D.A."/>
            <person name="Glavina Del Rio T."/>
            <person name="Nolan M."/>
            <person name="Mavromatis K."/>
            <person name="Huntemann M."/>
            <person name="Lucas S."/>
            <person name="Lidstrom M.E."/>
            <person name="Ivanova N."/>
            <person name="Chistoserdova L."/>
        </authorList>
    </citation>
    <scope>NUCLEOTIDE SEQUENCE [LARGE SCALE GENOMIC DNA]</scope>
    <source>
        <strain evidence="4 5">301</strain>
    </source>
</reference>
<dbReference type="Proteomes" id="UP000000383">
    <property type="component" value="Chromosome"/>
</dbReference>
<dbReference type="InterPro" id="IPR000667">
    <property type="entry name" value="Peptidase_S13"/>
</dbReference>
<dbReference type="EMBL" id="CP002056">
    <property type="protein sequence ID" value="ADI28805.1"/>
    <property type="molecule type" value="Genomic_DNA"/>
</dbReference>
<dbReference type="PRINTS" id="PR00922">
    <property type="entry name" value="DADACBPTASE3"/>
</dbReference>
<dbReference type="eggNOG" id="COG2027">
    <property type="taxonomic scope" value="Bacteria"/>
</dbReference>
<dbReference type="NCBIfam" id="TIGR00666">
    <property type="entry name" value="PBP4"/>
    <property type="match status" value="1"/>
</dbReference>
<evidence type="ECO:0000313" key="5">
    <source>
        <dbReference type="Proteomes" id="UP000000383"/>
    </source>
</evidence>
<dbReference type="Pfam" id="PF02113">
    <property type="entry name" value="Peptidase_S13"/>
    <property type="match status" value="1"/>
</dbReference>
<keyword evidence="4" id="KW-0645">Protease</keyword>
<proteinExistence type="inferred from homology"/>
<dbReference type="Gene3D" id="3.40.710.10">
    <property type="entry name" value="DD-peptidase/beta-lactamase superfamily"/>
    <property type="match status" value="2"/>
</dbReference>
<feature type="signal peptide" evidence="3">
    <location>
        <begin position="1"/>
        <end position="25"/>
    </location>
</feature>
<keyword evidence="4" id="KW-0121">Carboxypeptidase</keyword>
<dbReference type="EC" id="3.4.16.4" evidence="4"/>
<dbReference type="MEROPS" id="S13.003"/>
<evidence type="ECO:0000256" key="2">
    <source>
        <dbReference type="ARBA" id="ARBA00022801"/>
    </source>
</evidence>
<reference evidence="5" key="1">
    <citation type="submission" date="2010-05" db="EMBL/GenBank/DDBJ databases">
        <title>Complete sequence of Methylotenera sp. 301.</title>
        <authorList>
            <person name="Lucas S."/>
            <person name="Copeland A."/>
            <person name="Lapidus A."/>
            <person name="Cheng J.-F."/>
            <person name="Bruce D."/>
            <person name="Goodwin L."/>
            <person name="Pitluck S."/>
            <person name="Clum A."/>
            <person name="Land M."/>
            <person name="Hauser L."/>
            <person name="Kyrpides N."/>
            <person name="Ivanova N."/>
            <person name="Chistoservova L."/>
            <person name="Kalyuzhnaya M."/>
            <person name="Woyke T."/>
        </authorList>
    </citation>
    <scope>NUCLEOTIDE SEQUENCE [LARGE SCALE GENOMIC DNA]</scope>
    <source>
        <strain evidence="5">301</strain>
    </source>
</reference>
<dbReference type="STRING" id="666681.M301_0421"/>
<dbReference type="GO" id="GO:0009002">
    <property type="term" value="F:serine-type D-Ala-D-Ala carboxypeptidase activity"/>
    <property type="evidence" value="ECO:0007669"/>
    <property type="project" value="UniProtKB-EC"/>
</dbReference>
<organism evidence="4 5">
    <name type="scientific">Methylotenera versatilis (strain 301)</name>
    <dbReference type="NCBI Taxonomy" id="666681"/>
    <lineage>
        <taxon>Bacteria</taxon>
        <taxon>Pseudomonadati</taxon>
        <taxon>Pseudomonadota</taxon>
        <taxon>Betaproteobacteria</taxon>
        <taxon>Nitrosomonadales</taxon>
        <taxon>Methylophilaceae</taxon>
        <taxon>Methylotenera</taxon>
    </lineage>
</organism>
<gene>
    <name evidence="4" type="ordered locus">M301_0421</name>
</gene>
<name>D7DM94_METV0</name>
<dbReference type="RefSeq" id="WP_013147121.1">
    <property type="nucleotide sequence ID" value="NC_014207.1"/>
</dbReference>
<comment type="similarity">
    <text evidence="1">Belongs to the peptidase S13 family.</text>
</comment>
<evidence type="ECO:0000256" key="3">
    <source>
        <dbReference type="SAM" id="SignalP"/>
    </source>
</evidence>
<dbReference type="KEGG" id="meh:M301_0421"/>
<dbReference type="Gene3D" id="3.50.80.20">
    <property type="entry name" value="D-Ala-D-Ala carboxypeptidase C, peptidase S13"/>
    <property type="match status" value="1"/>
</dbReference>
<sequence length="473" mass="52135" precursor="true">MFVVMSLLKNLCRSVLLLLSFSVHAELPTTVESALKAAGIPAKNVAVYVQPVESNNATLSHNADKSMNPASVMKLVTTNAALDLLTPAYRWKTEVFRDGDVVNGVLKGNLIIKGYGDPSFKAQDFWRMLMSLQQAGIKEIKGDLIIDKSYFAKDVANKKTFDDETWRAYNAEPSAFLVNGRNTSFKFIATDSSVSVNQEFELNEIQIVNNMKLVQGACGDWRGRFSYVIKPNATGTTVTFNGTFSPDCGERYLELSVFDDEKYAFHTFKKLWRELGGSFTGQLKVQEVPSSAVKVLEQFSDPLAYVVRDINKWSNNLMARQLLLTLAAEKLGTPATELKGSAALKTWLADRGLKFDELVIENGSGLSRIERISAEHLGKMLVSTYNSPVMPELMASLPILALDGTVKKRLNDSASNGRAHLKTGSLDGVSSIAGYVLDANNHRHVLVMLVNHPKAAASKNAQDALIEWVYQQP</sequence>
<protein>
    <submittedName>
        <fullName evidence="4">D-alanyl-D-alanine carboxypeptidase/D-alanyl-D-alanine-endopeptidase</fullName>
        <ecNumber evidence="4">3.4.16.4</ecNumber>
    </submittedName>
</protein>
<evidence type="ECO:0000256" key="1">
    <source>
        <dbReference type="ARBA" id="ARBA00006096"/>
    </source>
</evidence>
<dbReference type="SUPFAM" id="SSF56601">
    <property type="entry name" value="beta-lactamase/transpeptidase-like"/>
    <property type="match status" value="1"/>
</dbReference>
<dbReference type="PANTHER" id="PTHR30023">
    <property type="entry name" value="D-ALANYL-D-ALANINE CARBOXYPEPTIDASE"/>
    <property type="match status" value="1"/>
</dbReference>
<dbReference type="HOGENOM" id="CLU_017692_2_1_4"/>
<keyword evidence="2 4" id="KW-0378">Hydrolase</keyword>
<dbReference type="OrthoDB" id="9802627at2"/>
<dbReference type="GO" id="GO:0006508">
    <property type="term" value="P:proteolysis"/>
    <property type="evidence" value="ECO:0007669"/>
    <property type="project" value="InterPro"/>
</dbReference>
<dbReference type="GO" id="GO:0000270">
    <property type="term" value="P:peptidoglycan metabolic process"/>
    <property type="evidence" value="ECO:0007669"/>
    <property type="project" value="TreeGrafter"/>
</dbReference>
<keyword evidence="5" id="KW-1185">Reference proteome</keyword>
<dbReference type="PANTHER" id="PTHR30023:SF0">
    <property type="entry name" value="PENICILLIN-SENSITIVE CARBOXYPEPTIDASE A"/>
    <property type="match status" value="1"/>
</dbReference>
<dbReference type="AlphaFoldDB" id="D7DM94"/>
<keyword evidence="3" id="KW-0732">Signal</keyword>
<accession>D7DM94</accession>
<evidence type="ECO:0000313" key="4">
    <source>
        <dbReference type="EMBL" id="ADI28805.1"/>
    </source>
</evidence>
<dbReference type="InterPro" id="IPR012338">
    <property type="entry name" value="Beta-lactam/transpept-like"/>
</dbReference>
<feature type="chain" id="PRO_5003094558" evidence="3">
    <location>
        <begin position="26"/>
        <end position="473"/>
    </location>
</feature>